<dbReference type="Ensembl" id="ENSSSCT00000039065.3">
    <property type="protein sequence ID" value="ENSSSCP00000038796.3"/>
    <property type="gene ID" value="ENSSSCG00000035227.3"/>
</dbReference>
<reference evidence="10" key="3">
    <citation type="submission" date="2025-08" db="UniProtKB">
        <authorList>
            <consortium name="Ensembl"/>
        </authorList>
    </citation>
    <scope>IDENTIFICATION</scope>
</reference>
<dbReference type="VGNC" id="VGNC:87792">
    <property type="gene designation" value="ESRP2"/>
</dbReference>
<dbReference type="Gene3D" id="3.30.70.330">
    <property type="match status" value="3"/>
</dbReference>
<keyword evidence="5" id="KW-0694">RNA-binding</keyword>
<dbReference type="PANTHER" id="PTHR13976">
    <property type="entry name" value="HETEROGENEOUS NUCLEAR RIBONUCLEOPROTEIN-RELATED"/>
    <property type="match status" value="1"/>
</dbReference>
<dbReference type="FunFam" id="3.30.70.330:FF:000041">
    <property type="entry name" value="Epithelial splicing regulatory protein 1"/>
    <property type="match status" value="1"/>
</dbReference>
<evidence type="ECO:0000313" key="11">
    <source>
        <dbReference type="Proteomes" id="UP000008227"/>
    </source>
</evidence>
<name>A0A287A4D0_PIG</name>
<dbReference type="SUPFAM" id="SSF54928">
    <property type="entry name" value="RNA-binding domain, RBD"/>
    <property type="match status" value="3"/>
</dbReference>
<dbReference type="CDD" id="cd12737">
    <property type="entry name" value="RRM1_ESRP2"/>
    <property type="match status" value="1"/>
</dbReference>
<dbReference type="GO" id="GO:0006397">
    <property type="term" value="P:mRNA processing"/>
    <property type="evidence" value="ECO:0007669"/>
    <property type="project" value="UniProtKB-KW"/>
</dbReference>
<dbReference type="Proteomes" id="UP000008227">
    <property type="component" value="Chromosome 6"/>
</dbReference>
<dbReference type="GO" id="GO:0003723">
    <property type="term" value="F:RNA binding"/>
    <property type="evidence" value="ECO:0007669"/>
    <property type="project" value="UniProtKB-KW"/>
</dbReference>
<keyword evidence="4" id="KW-0677">Repeat</keyword>
<reference evidence="10" key="2">
    <citation type="journal article" date="2020" name="Gigascience">
        <title>An improved pig reference genome sequence to enable pig genetics and genomics research.</title>
        <authorList>
            <person name="Warr A."/>
            <person name="Affara N."/>
            <person name="Aken B."/>
            <person name="Beiki H."/>
            <person name="Bickhart D.M."/>
            <person name="Billis K."/>
            <person name="Chow W."/>
            <person name="Eory L."/>
            <person name="Finlayson H.A."/>
            <person name="Flicek P."/>
            <person name="Giron C.G."/>
            <person name="Griffin D.K."/>
            <person name="Hall R."/>
            <person name="Hannum G."/>
            <person name="Hourlier T."/>
            <person name="Howe K."/>
            <person name="Hume D.A."/>
            <person name="Izuogu O."/>
            <person name="Kim K."/>
            <person name="Koren S."/>
            <person name="Liu H."/>
            <person name="Manchanda N."/>
            <person name="Martin F.J."/>
            <person name="Nonneman D.J."/>
            <person name="O'Connor R.E."/>
            <person name="Phillippy A.M."/>
            <person name="Rohrer G.A."/>
            <person name="Rosen B.D."/>
            <person name="Rund L.A."/>
            <person name="Sargent C.A."/>
            <person name="Schook L.B."/>
            <person name="Schroeder S.G."/>
            <person name="Schwartz A.S."/>
            <person name="Skinner B.M."/>
            <person name="Talbot R."/>
            <person name="Tseng E."/>
            <person name="Tuggle C.K."/>
            <person name="Watson M."/>
            <person name="Smith T.P.L."/>
            <person name="Archibald A.L."/>
        </authorList>
    </citation>
    <scope>NUCLEOTIDE SEQUENCE [LARGE SCALE GENOMIC DNA]</scope>
    <source>
        <strain evidence="10">Duroc</strain>
    </source>
</reference>
<comment type="subcellular location">
    <subcellularLocation>
        <location evidence="1">Nucleus</location>
    </subcellularLocation>
</comment>
<dbReference type="AlphaFoldDB" id="A0A287A4D0"/>
<accession>A0A287A4D0</accession>
<dbReference type="GeneTree" id="ENSGT00940000157187"/>
<feature type="domain" description="RRM" evidence="9">
    <location>
        <begin position="446"/>
        <end position="521"/>
    </location>
</feature>
<organism evidence="10 11">
    <name type="scientific">Sus scrofa</name>
    <name type="common">Pig</name>
    <dbReference type="NCBI Taxonomy" id="9823"/>
    <lineage>
        <taxon>Eukaryota</taxon>
        <taxon>Metazoa</taxon>
        <taxon>Chordata</taxon>
        <taxon>Craniata</taxon>
        <taxon>Vertebrata</taxon>
        <taxon>Euteleostomi</taxon>
        <taxon>Mammalia</taxon>
        <taxon>Eutheria</taxon>
        <taxon>Laurasiatheria</taxon>
        <taxon>Artiodactyla</taxon>
        <taxon>Suina</taxon>
        <taxon>Suidae</taxon>
        <taxon>Sus</taxon>
    </lineage>
</organism>
<evidence type="ECO:0000313" key="10">
    <source>
        <dbReference type="Ensembl" id="ENSSSCP00000038796.3"/>
    </source>
</evidence>
<dbReference type="SMART" id="SM00360">
    <property type="entry name" value="RRM"/>
    <property type="match status" value="3"/>
</dbReference>
<dbReference type="Bgee" id="ENSSSCG00000035227">
    <property type="expression patterns" value="Expressed in liver and 33 other cell types or tissues"/>
</dbReference>
<dbReference type="ExpressionAtlas" id="A0A287A4D0">
    <property type="expression patterns" value="baseline and differential"/>
</dbReference>
<dbReference type="GO" id="GO:0008380">
    <property type="term" value="P:RNA splicing"/>
    <property type="evidence" value="ECO:0007669"/>
    <property type="project" value="UniProtKB-KW"/>
</dbReference>
<dbReference type="FunFam" id="3.30.70.330:FF:000056">
    <property type="entry name" value="epithelial splicing regulatory protein 1 isoform X1"/>
    <property type="match status" value="1"/>
</dbReference>
<proteinExistence type="inferred from homology"/>
<dbReference type="InterPro" id="IPR050666">
    <property type="entry name" value="ESRP"/>
</dbReference>
<keyword evidence="7" id="KW-0539">Nucleus</keyword>
<evidence type="ECO:0000256" key="3">
    <source>
        <dbReference type="ARBA" id="ARBA00022664"/>
    </source>
</evidence>
<feature type="compositionally biased region" description="Pro residues" evidence="8">
    <location>
        <begin position="1"/>
        <end position="14"/>
    </location>
</feature>
<evidence type="ECO:0000256" key="1">
    <source>
        <dbReference type="ARBA" id="ARBA00004123"/>
    </source>
</evidence>
<sequence>MTPPPPQPPPPGPNPTADSAADPRPGPGPLVVLFGATAGALGPDLGSDETDLILLVWQVVEPRSRQQVGTLHKSLVRAEAAALSPQCREFSQLVSGDVALLGGGPYMLCTDGQQLLRQVLHPEASRKNLVLPDTFFSFYDLRREFHMQHPSTRPARDLTVATMAQDLGLETDATEDDFGVWEVKTMVAVILHLLEGPSGQLFLKPEVVKQKYETGPCNKADVVDSETVVRARGLPWQSSDQDVARFFKGLNIARGGVALCLNAQGRRNGEALIRFVDSEQRDLALQRHKHHMGVRYIEVYKATGEEFVKIAGGTSLEVARFLSREDQVILRLRGLPFSAGPADVLGFLGPECPVTGGADGLLFVRHPDGRPTGDAFALFACEELAQAALRRHKGMLGKRYIELFRSTAAEVQQVLNRYASSPLLPTLTAPLLPIPFPLAAGTGRDCVRLRGLPYTATIEDILSFLGEAAADIRPHGVHMVLNQQGRPSGDAFIQMISAERALAAAQRCHKKAMKERYVEVVPCSTEEMSRVLMGGTLGRSGMSPPPCKLPCLSPPAYATPTPVAYYPGPATQLYMNYTAYYPSPPVSPTTVGYLTTPPAALASAPTSVLSQPGALVRMQGVPYTAGMKDLLSVFQAYQLAPDDYTSLMPVGDPSRTMLQAPKEWVCL</sequence>
<dbReference type="GO" id="GO:0005634">
    <property type="term" value="C:nucleus"/>
    <property type="evidence" value="ECO:0007669"/>
    <property type="project" value="UniProtKB-SubCell"/>
</dbReference>
<feature type="domain" description="RRM" evidence="9">
    <location>
        <begin position="329"/>
        <end position="404"/>
    </location>
</feature>
<dbReference type="CDD" id="cd12742">
    <property type="entry name" value="RRM3_ESRP1_ESRP2"/>
    <property type="match status" value="1"/>
</dbReference>
<evidence type="ECO:0000256" key="2">
    <source>
        <dbReference type="ARBA" id="ARBA00008866"/>
    </source>
</evidence>
<dbReference type="InterPro" id="IPR035979">
    <property type="entry name" value="RBD_domain_sf"/>
</dbReference>
<evidence type="ECO:0000256" key="5">
    <source>
        <dbReference type="ARBA" id="ARBA00022884"/>
    </source>
</evidence>
<keyword evidence="11" id="KW-1185">Reference proteome</keyword>
<evidence type="ECO:0000256" key="8">
    <source>
        <dbReference type="SAM" id="MobiDB-lite"/>
    </source>
</evidence>
<keyword evidence="3" id="KW-0507">mRNA processing</keyword>
<feature type="domain" description="RRM" evidence="9">
    <location>
        <begin position="228"/>
        <end position="300"/>
    </location>
</feature>
<feature type="region of interest" description="Disordered" evidence="8">
    <location>
        <begin position="1"/>
        <end position="28"/>
    </location>
</feature>
<evidence type="ECO:0000259" key="9">
    <source>
        <dbReference type="SMART" id="SM00360"/>
    </source>
</evidence>
<evidence type="ECO:0000313" key="12">
    <source>
        <dbReference type="VGNC" id="VGNC:87792"/>
    </source>
</evidence>
<keyword evidence="6" id="KW-0508">mRNA splicing</keyword>
<evidence type="ECO:0000256" key="6">
    <source>
        <dbReference type="ARBA" id="ARBA00023187"/>
    </source>
</evidence>
<gene>
    <name evidence="10 12" type="primary">ESRP2</name>
</gene>
<comment type="similarity">
    <text evidence="2">Belongs to the ESRP family.</text>
</comment>
<evidence type="ECO:0000256" key="7">
    <source>
        <dbReference type="ARBA" id="ARBA00023242"/>
    </source>
</evidence>
<dbReference type="InterPro" id="IPR000504">
    <property type="entry name" value="RRM_dom"/>
</dbReference>
<dbReference type="Gene3D" id="3.30.420.10">
    <property type="entry name" value="Ribonuclease H-like superfamily/Ribonuclease H"/>
    <property type="match status" value="1"/>
</dbReference>
<dbReference type="InterPro" id="IPR036397">
    <property type="entry name" value="RNaseH_sf"/>
</dbReference>
<reference evidence="10" key="4">
    <citation type="submission" date="2025-09" db="UniProtKB">
        <authorList>
            <consortium name="Ensembl"/>
        </authorList>
    </citation>
    <scope>IDENTIFICATION</scope>
</reference>
<dbReference type="InterPro" id="IPR012677">
    <property type="entry name" value="Nucleotide-bd_a/b_plait_sf"/>
</dbReference>
<protein>
    <submittedName>
        <fullName evidence="10">Epithelial splicing regulatory protein 2</fullName>
    </submittedName>
</protein>
<dbReference type="FunFam" id="3.30.70.330:FF:000070">
    <property type="entry name" value="Epithelial splicing regulatory protein 1"/>
    <property type="match status" value="1"/>
</dbReference>
<reference evidence="11" key="1">
    <citation type="submission" date="2009-11" db="EMBL/GenBank/DDBJ databases">
        <authorList>
            <consortium name="Porcine genome sequencing project"/>
        </authorList>
    </citation>
    <scope>NUCLEOTIDE SEQUENCE [LARGE SCALE GENOMIC DNA]</scope>
    <source>
        <strain evidence="11">Duroc</strain>
    </source>
</reference>
<evidence type="ECO:0000256" key="4">
    <source>
        <dbReference type="ARBA" id="ARBA00022737"/>
    </source>
</evidence>